<feature type="compositionally biased region" description="Polar residues" evidence="1">
    <location>
        <begin position="881"/>
        <end position="893"/>
    </location>
</feature>
<protein>
    <recommendedName>
        <fullName evidence="2">Integrase catalytic domain-containing protein</fullName>
    </recommendedName>
</protein>
<dbReference type="InterPro" id="IPR043502">
    <property type="entry name" value="DNA/RNA_pol_sf"/>
</dbReference>
<feature type="compositionally biased region" description="Polar residues" evidence="1">
    <location>
        <begin position="1539"/>
        <end position="1550"/>
    </location>
</feature>
<dbReference type="Pfam" id="PF07727">
    <property type="entry name" value="RVT_2"/>
    <property type="match status" value="1"/>
</dbReference>
<dbReference type="SUPFAM" id="SSF53098">
    <property type="entry name" value="Ribonuclease H-like"/>
    <property type="match status" value="1"/>
</dbReference>
<feature type="region of interest" description="Disordered" evidence="1">
    <location>
        <begin position="880"/>
        <end position="905"/>
    </location>
</feature>
<organism evidence="3">
    <name type="scientific">Fagus sylvatica</name>
    <name type="common">Beechnut</name>
    <dbReference type="NCBI Taxonomy" id="28930"/>
    <lineage>
        <taxon>Eukaryota</taxon>
        <taxon>Viridiplantae</taxon>
        <taxon>Streptophyta</taxon>
        <taxon>Embryophyta</taxon>
        <taxon>Tracheophyta</taxon>
        <taxon>Spermatophyta</taxon>
        <taxon>Magnoliopsida</taxon>
        <taxon>eudicotyledons</taxon>
        <taxon>Gunneridae</taxon>
        <taxon>Pentapetalae</taxon>
        <taxon>rosids</taxon>
        <taxon>fabids</taxon>
        <taxon>Fagales</taxon>
        <taxon>Fagaceae</taxon>
        <taxon>Fagus</taxon>
    </lineage>
</organism>
<dbReference type="CDD" id="cd09272">
    <property type="entry name" value="RNase_HI_RT_Ty1"/>
    <property type="match status" value="1"/>
</dbReference>
<name>A0A2N9GUQ2_FAGSY</name>
<reference evidence="3" key="1">
    <citation type="submission" date="2018-02" db="EMBL/GenBank/DDBJ databases">
        <authorList>
            <person name="Cohen D.B."/>
            <person name="Kent A.D."/>
        </authorList>
    </citation>
    <scope>NUCLEOTIDE SEQUENCE</scope>
</reference>
<dbReference type="PANTHER" id="PTHR11439:SF498">
    <property type="entry name" value="DNAK FAMILY PROTEIN"/>
    <property type="match status" value="1"/>
</dbReference>
<feature type="region of interest" description="Disordered" evidence="1">
    <location>
        <begin position="1522"/>
        <end position="1573"/>
    </location>
</feature>
<dbReference type="InterPro" id="IPR012337">
    <property type="entry name" value="RNaseH-like_sf"/>
</dbReference>
<sequence>MIPTPLTLEPPPPLCDRAHPYIGCDSWNKLAVQSAVSHQVVKFSWNKLAVQSAVSHQVVKFSWNKLAVQPAIPVPPVAPTVVGSMDDSNPCLLTNGDNPGLSLVTQPLTGENYQTWSRSMAMALVAKNKAGFVNGSIKAVDPSSPQYGSWKRCDTMVLSWLLNFLSKEISASVIYLDTASEVWQDLKERFSQSNGPRVYQLQKAIASLNQEQSSVSAFYTKLKGFWDELMNFRPIPACNCGALKTLLDYQHSEYVMKFLVGLNDSYASIKEERQRELISGPMMHAANSGPTVLAVANYKPYGGNKNFGRKERPVCSHCGITGHTVEKCYKIHGYPPGYKSRARPAANQVTASTLGHYDGNASLPITSEQCHQLISFLNSQMANEASTSTHQAATIISHPPNFSGILHHSKLIHNAKHTIFSVKNVNRKAFSNDTWVIDTGATDHMDLVKWKLIGRGKEKGGLYLLEYQESVCAHVSSSSFKSVSTVHKSLVNKSINKRSSTLELWHFRLGHTFYANLHFLKHCIPDLCNFCNADDHNEHCHVCPLAKQKRLPFPLHNKTPSTAFALIHCDVWGPMYLPTIDGFKYFLTIVDDHTRCTWVFLMQSKAETRTLVQSFFTLVDTQFNVKIKGIRTNNAREFIMPTFYDPRGVVHFTSCVDTPQQNSVVERKHQHILNVARAIMFQSNIPLEHWGDCILTATYLINRTPSSVLDHKTPFEILHKSKPTFSHLKIFGCLCYVSTLAHNRTKFSPRATKCVFLGYPYAVKGYKVMDLTTHKIFVSRDVIFHESIFPFHNLKSITSQIDPFSTLVLPHYIDEEHTSFQSMMPTFSSNSPIPADTSLSLADHTAFPIPDSMSSPSIDSNNSISDTTLDSAASIPLSHSVPLSDTVPSSNSPAVHIRKSTRPSNPPKYLHDYHCNLAASPCPDLSASPDKATALPSEWRDAMQVELNALEANNTWSLTTLPSHKSPIGCKWVYKIKHRADGSIERHKARLVAKGYTQKEGFDYYDTFSPVAKFGTVRLLLAVAAVKNWHIAQLDVNNAFLHGVLNEEVYMSLPPGFHSKGGQSNMVCKLHKSLYGLKQASRQWFDKFSSTLIQHGFTQSKLDYSMFTQQKGSSFTVLLVYVDDILITSDDLEAITNLKLFLDKQFKLKDLGNLRYFLGLEVARSPTGISLCQRKYALEILTDAGMLGCKPAKFPMEQQCKLSRAEGTLLKEPSNYRRLVGRLLYLTLTRPDITYAVHKLSQYMDQPRQPHLQAAYRVLQYVKGTPGKGLFFSSKSELHLKGFTDSDWASCPDTRKSVTGYCIFLGESLISWKSKKQTTISRSSAEAEYRAMAVAVCEIMWLLSIFKDLRVSHPQAVSLFCDSQAALHIASNPVFHERTKHIEIDCHLVRDKQGCDSWNKLAVQSAVSHQVVKFSWNKLAVQSAVSHQVVKFSWNKLAVQPALHSQPRIDIAGKSVDGLPWCRGMEDLHWLKRQWKTFTLRETLRKQVKGLEADLQKKDDLLSSQDDTCRFYVGGFEHISENEDEEDDIQSKEHAVTPSEVQSTSPSGDQSGDPAVSLMDGQVILPPIDKEAP</sequence>
<dbReference type="InterPro" id="IPR057670">
    <property type="entry name" value="SH3_retrovirus"/>
</dbReference>
<dbReference type="GO" id="GO:0015074">
    <property type="term" value="P:DNA integration"/>
    <property type="evidence" value="ECO:0007669"/>
    <property type="project" value="InterPro"/>
</dbReference>
<dbReference type="InterPro" id="IPR036397">
    <property type="entry name" value="RNaseH_sf"/>
</dbReference>
<dbReference type="Pfam" id="PF25597">
    <property type="entry name" value="SH3_retrovirus"/>
    <property type="match status" value="1"/>
</dbReference>
<feature type="domain" description="Integrase catalytic" evidence="2">
    <location>
        <begin position="556"/>
        <end position="722"/>
    </location>
</feature>
<dbReference type="InterPro" id="IPR001584">
    <property type="entry name" value="Integrase_cat-core"/>
</dbReference>
<evidence type="ECO:0000313" key="3">
    <source>
        <dbReference type="EMBL" id="SPD03091.1"/>
    </source>
</evidence>
<dbReference type="InterPro" id="IPR029472">
    <property type="entry name" value="Copia-like_N"/>
</dbReference>
<gene>
    <name evidence="3" type="ORF">FSB_LOCUS30973</name>
</gene>
<dbReference type="EMBL" id="OIVN01002374">
    <property type="protein sequence ID" value="SPD03091.1"/>
    <property type="molecule type" value="Genomic_DNA"/>
</dbReference>
<evidence type="ECO:0000256" key="1">
    <source>
        <dbReference type="SAM" id="MobiDB-lite"/>
    </source>
</evidence>
<dbReference type="Pfam" id="PF03732">
    <property type="entry name" value="Retrotrans_gag"/>
    <property type="match status" value="1"/>
</dbReference>
<proteinExistence type="predicted"/>
<evidence type="ECO:0000259" key="2">
    <source>
        <dbReference type="PROSITE" id="PS50994"/>
    </source>
</evidence>
<dbReference type="PANTHER" id="PTHR11439">
    <property type="entry name" value="GAG-POL-RELATED RETROTRANSPOSON"/>
    <property type="match status" value="1"/>
</dbReference>
<accession>A0A2N9GUQ2</accession>
<dbReference type="Gene3D" id="3.30.420.10">
    <property type="entry name" value="Ribonuclease H-like superfamily/Ribonuclease H"/>
    <property type="match status" value="1"/>
</dbReference>
<dbReference type="InterPro" id="IPR005162">
    <property type="entry name" value="Retrotrans_gag_dom"/>
</dbReference>
<dbReference type="PROSITE" id="PS50994">
    <property type="entry name" value="INTEGRASE"/>
    <property type="match status" value="1"/>
</dbReference>
<dbReference type="InterPro" id="IPR013103">
    <property type="entry name" value="RVT_2"/>
</dbReference>
<dbReference type="Pfam" id="PF14244">
    <property type="entry name" value="Retrotran_gag_3"/>
    <property type="match status" value="1"/>
</dbReference>
<dbReference type="SUPFAM" id="SSF56672">
    <property type="entry name" value="DNA/RNA polymerases"/>
    <property type="match status" value="1"/>
</dbReference>
<dbReference type="GO" id="GO:0003676">
    <property type="term" value="F:nucleic acid binding"/>
    <property type="evidence" value="ECO:0007669"/>
    <property type="project" value="InterPro"/>
</dbReference>